<feature type="compositionally biased region" description="Basic and acidic residues" evidence="1">
    <location>
        <begin position="224"/>
        <end position="237"/>
    </location>
</feature>
<feature type="transmembrane region" description="Helical" evidence="2">
    <location>
        <begin position="81"/>
        <end position="102"/>
    </location>
</feature>
<proteinExistence type="predicted"/>
<feature type="compositionally biased region" description="Polar residues" evidence="1">
    <location>
        <begin position="252"/>
        <end position="284"/>
    </location>
</feature>
<sequence>MSLRSLVLADPDLFERNIVFVPTTTFASSSSYSTSPVTSITAAPTSTTQLPLSSTTSTASNSTVYRLDIPATNTGSSNLKYLYLFFLLLGLIILGIIARVVIVKRRRARELEKRAVNRNEALRLDLENRVSDEHAPATAPRTGYTFPLFNINLFRNPPRQTTERDELAGREMEESSNPPPPYPTHVKPAYIRDPRLPVYQEVSDEDEEDEDRALYEQESNLSQRELRRPSSSGHEEEQSILSVAPRPATGHGITNNSTLETNPNHVPQTQPEDTTAPGPSSSGH</sequence>
<protein>
    <submittedName>
        <fullName evidence="3">Uncharacterized protein</fullName>
    </submittedName>
</protein>
<evidence type="ECO:0000313" key="3">
    <source>
        <dbReference type="EMBL" id="CDO52246.1"/>
    </source>
</evidence>
<comment type="caution">
    <text evidence="3">The sequence shown here is derived from an EMBL/GenBank/DDBJ whole genome shotgun (WGS) entry which is preliminary data.</text>
</comment>
<evidence type="ECO:0000313" key="4">
    <source>
        <dbReference type="Proteomes" id="UP000242525"/>
    </source>
</evidence>
<gene>
    <name evidence="3" type="ORF">BN980_GECA02s07985g</name>
</gene>
<organism evidence="3 4">
    <name type="scientific">Geotrichum candidum</name>
    <name type="common">Oospora lactis</name>
    <name type="synonym">Dipodascus geotrichum</name>
    <dbReference type="NCBI Taxonomy" id="1173061"/>
    <lineage>
        <taxon>Eukaryota</taxon>
        <taxon>Fungi</taxon>
        <taxon>Dikarya</taxon>
        <taxon>Ascomycota</taxon>
        <taxon>Saccharomycotina</taxon>
        <taxon>Dipodascomycetes</taxon>
        <taxon>Dipodascales</taxon>
        <taxon>Dipodascaceae</taxon>
        <taxon>Geotrichum</taxon>
    </lineage>
</organism>
<feature type="compositionally biased region" description="Basic and acidic residues" evidence="1">
    <location>
        <begin position="161"/>
        <end position="173"/>
    </location>
</feature>
<evidence type="ECO:0000256" key="2">
    <source>
        <dbReference type="SAM" id="Phobius"/>
    </source>
</evidence>
<evidence type="ECO:0000256" key="1">
    <source>
        <dbReference type="SAM" id="MobiDB-lite"/>
    </source>
</evidence>
<keyword evidence="4" id="KW-1185">Reference proteome</keyword>
<dbReference type="Proteomes" id="UP000242525">
    <property type="component" value="Unassembled WGS sequence"/>
</dbReference>
<reference evidence="3" key="1">
    <citation type="submission" date="2014-03" db="EMBL/GenBank/DDBJ databases">
        <authorList>
            <person name="Casaregola S."/>
        </authorList>
    </citation>
    <scope>NUCLEOTIDE SEQUENCE [LARGE SCALE GENOMIC DNA]</scope>
    <source>
        <strain evidence="3">CLIB 918</strain>
    </source>
</reference>
<keyword evidence="2" id="KW-0472">Membrane</keyword>
<feature type="region of interest" description="Disordered" evidence="1">
    <location>
        <begin position="155"/>
        <end position="284"/>
    </location>
</feature>
<dbReference type="AlphaFoldDB" id="A0A0J9X4X8"/>
<keyword evidence="2" id="KW-1133">Transmembrane helix</keyword>
<name>A0A0J9X4X8_GEOCN</name>
<keyword evidence="2" id="KW-0812">Transmembrane</keyword>
<accession>A0A0J9X4X8</accession>
<feature type="compositionally biased region" description="Acidic residues" evidence="1">
    <location>
        <begin position="202"/>
        <end position="211"/>
    </location>
</feature>
<dbReference type="EMBL" id="CCBN010000002">
    <property type="protein sequence ID" value="CDO52246.1"/>
    <property type="molecule type" value="Genomic_DNA"/>
</dbReference>